<dbReference type="Proteomes" id="UP000440367">
    <property type="component" value="Unassembled WGS sequence"/>
</dbReference>
<evidence type="ECO:0008006" key="15">
    <source>
        <dbReference type="Google" id="ProtNLM"/>
    </source>
</evidence>
<evidence type="ECO:0000313" key="11">
    <source>
        <dbReference type="Proteomes" id="UP000440367"/>
    </source>
</evidence>
<dbReference type="PANTHER" id="PTHR20883:SF46">
    <property type="entry name" value="PHYTANOYL-COA HYDROXYLASE"/>
    <property type="match status" value="1"/>
</dbReference>
<accession>A0A6A4A515</accession>
<dbReference type="EMBL" id="QXFW01001021">
    <property type="protein sequence ID" value="KAE8998082.1"/>
    <property type="molecule type" value="Genomic_DNA"/>
</dbReference>
<dbReference type="InterPro" id="IPR008775">
    <property type="entry name" value="Phytyl_CoA_dOase-like"/>
</dbReference>
<feature type="region of interest" description="Disordered" evidence="2">
    <location>
        <begin position="285"/>
        <end position="309"/>
    </location>
</feature>
<evidence type="ECO:0000313" key="4">
    <source>
        <dbReference type="EMBL" id="KAE8998082.1"/>
    </source>
</evidence>
<dbReference type="Pfam" id="PF05721">
    <property type="entry name" value="PhyH"/>
    <property type="match status" value="1"/>
</dbReference>
<protein>
    <recommendedName>
        <fullName evidence="15">Phytanoyl-CoA dioxygenase</fullName>
    </recommendedName>
</protein>
<feature type="region of interest" description="Disordered" evidence="2">
    <location>
        <begin position="1"/>
        <end position="20"/>
    </location>
</feature>
<evidence type="ECO:0000313" key="10">
    <source>
        <dbReference type="Proteomes" id="UP000437068"/>
    </source>
</evidence>
<evidence type="ECO:0000313" key="14">
    <source>
        <dbReference type="Proteomes" id="UP000486351"/>
    </source>
</evidence>
<evidence type="ECO:0000256" key="1">
    <source>
        <dbReference type="ARBA" id="ARBA00001962"/>
    </source>
</evidence>
<dbReference type="EMBL" id="QXGD01000199">
    <property type="protein sequence ID" value="KAE9248184.1"/>
    <property type="molecule type" value="Genomic_DNA"/>
</dbReference>
<evidence type="ECO:0000313" key="8">
    <source>
        <dbReference type="EMBL" id="KAE9343454.1"/>
    </source>
</evidence>
<dbReference type="EMBL" id="QXFY01000468">
    <property type="protein sequence ID" value="KAE9343454.1"/>
    <property type="molecule type" value="Genomic_DNA"/>
</dbReference>
<dbReference type="Gene3D" id="2.60.120.620">
    <property type="entry name" value="q2cbj1_9rhob like domain"/>
    <property type="match status" value="1"/>
</dbReference>
<name>A0A6A4A515_9STRA</name>
<evidence type="ECO:0000313" key="7">
    <source>
        <dbReference type="EMBL" id="KAE9298825.1"/>
    </source>
</evidence>
<evidence type="ECO:0000313" key="3">
    <source>
        <dbReference type="EMBL" id="KAE8945831.1"/>
    </source>
</evidence>
<evidence type="ECO:0000256" key="2">
    <source>
        <dbReference type="SAM" id="MobiDB-lite"/>
    </source>
</evidence>
<dbReference type="PANTHER" id="PTHR20883">
    <property type="entry name" value="PHYTANOYL-COA DIOXYGENASE DOMAIN CONTAINING 1"/>
    <property type="match status" value="1"/>
</dbReference>
<evidence type="ECO:0000313" key="6">
    <source>
        <dbReference type="EMBL" id="KAE9248184.1"/>
    </source>
</evidence>
<dbReference type="Proteomes" id="UP000429523">
    <property type="component" value="Unassembled WGS sequence"/>
</dbReference>
<dbReference type="Proteomes" id="UP000437068">
    <property type="component" value="Unassembled WGS sequence"/>
</dbReference>
<dbReference type="EMBL" id="QXGA01001025">
    <property type="protein sequence ID" value="KAE9131525.1"/>
    <property type="molecule type" value="Genomic_DNA"/>
</dbReference>
<dbReference type="Proteomes" id="UP000486351">
    <property type="component" value="Unassembled WGS sequence"/>
</dbReference>
<organism evidence="6 11">
    <name type="scientific">Phytophthora fragariae</name>
    <dbReference type="NCBI Taxonomy" id="53985"/>
    <lineage>
        <taxon>Eukaryota</taxon>
        <taxon>Sar</taxon>
        <taxon>Stramenopiles</taxon>
        <taxon>Oomycota</taxon>
        <taxon>Peronosporomycetes</taxon>
        <taxon>Peronosporales</taxon>
        <taxon>Peronosporaceae</taxon>
        <taxon>Phytophthora</taxon>
    </lineage>
</organism>
<sequence length="309" mass="34318">MTTKRSRPSPPSTAPAPTSVLSPLDTFATRGWVCIRNLLSPSELRVLRDECDVLYARKSVEDIVAQGCVLDVMAQCPMRDSDSARVNSKCYLTARAKQLKSIADDHQVFTSLLFEKLPTVAGQLLADCTEAETPTEVFFFNEHYVVKPPKSHVEFRWHRDDDEQLAMSVHRETIVPYVSAWCALDDVTEANGALQFVSLDGPSELGNDKVENLQRRASEPVTAKAGDVLFFLSNVWHCSSSNESDAPRRAFYAQYSRERITARPTDAVPLSFAIPCNTRTVAPWLTATGGGDSRSRRKKPKSAVYESGE</sequence>
<evidence type="ECO:0000313" key="13">
    <source>
        <dbReference type="Proteomes" id="UP000460718"/>
    </source>
</evidence>
<gene>
    <name evidence="7" type="ORF">PF001_g15750</name>
    <name evidence="6" type="ORF">PF002_g5898</name>
    <name evidence="5" type="ORF">PF006_g15484</name>
    <name evidence="8" type="ORF">PF008_g9664</name>
    <name evidence="3" type="ORF">PF009_g4527</name>
    <name evidence="4" type="ORF">PF011_g15198</name>
</gene>
<proteinExistence type="predicted"/>
<dbReference type="Proteomes" id="UP000460718">
    <property type="component" value="Unassembled WGS sequence"/>
</dbReference>
<comment type="caution">
    <text evidence="6">The sequence shown here is derived from an EMBL/GenBank/DDBJ whole genome shotgun (WGS) entry which is preliminary data.</text>
</comment>
<dbReference type="EMBL" id="QXGE01001041">
    <property type="protein sequence ID" value="KAE9298825.1"/>
    <property type="molecule type" value="Genomic_DNA"/>
</dbReference>
<dbReference type="AlphaFoldDB" id="A0A6A4A515"/>
<dbReference type="SUPFAM" id="SSF51197">
    <property type="entry name" value="Clavaminate synthase-like"/>
    <property type="match status" value="1"/>
</dbReference>
<reference evidence="9 10" key="1">
    <citation type="submission" date="2018-08" db="EMBL/GenBank/DDBJ databases">
        <title>Genomic investigation of the strawberry pathogen Phytophthora fragariae indicates pathogenicity is determined by transcriptional variation in three key races.</title>
        <authorList>
            <person name="Adams T.M."/>
            <person name="Armitage A.D."/>
            <person name="Sobczyk M.K."/>
            <person name="Bates H.J."/>
            <person name="Dunwell J.M."/>
            <person name="Nellist C.F."/>
            <person name="Harrison R.J."/>
        </authorList>
    </citation>
    <scope>NUCLEOTIDE SEQUENCE [LARGE SCALE GENOMIC DNA]</scope>
    <source>
        <strain evidence="7 10">A4</strain>
        <strain evidence="6 11">BC-1</strain>
        <strain evidence="5 12">NOV-5</strain>
        <strain evidence="8 14">NOV-77</strain>
        <strain evidence="3 9">NOV-9</strain>
        <strain evidence="4 13">SCRP245</strain>
    </source>
</reference>
<evidence type="ECO:0000313" key="12">
    <source>
        <dbReference type="Proteomes" id="UP000440732"/>
    </source>
</evidence>
<comment type="cofactor">
    <cofactor evidence="1">
        <name>Fe cation</name>
        <dbReference type="ChEBI" id="CHEBI:24875"/>
    </cofactor>
</comment>
<dbReference type="Proteomes" id="UP000440732">
    <property type="component" value="Unassembled WGS sequence"/>
</dbReference>
<evidence type="ECO:0000313" key="9">
    <source>
        <dbReference type="Proteomes" id="UP000429523"/>
    </source>
</evidence>
<dbReference type="EMBL" id="QXGF01000143">
    <property type="protein sequence ID" value="KAE8945831.1"/>
    <property type="molecule type" value="Genomic_DNA"/>
</dbReference>
<evidence type="ECO:0000313" key="5">
    <source>
        <dbReference type="EMBL" id="KAE9131525.1"/>
    </source>
</evidence>